<dbReference type="GO" id="GO:0004643">
    <property type="term" value="F:phosphoribosylaminoimidazolecarboxamide formyltransferase activity"/>
    <property type="evidence" value="ECO:0007669"/>
    <property type="project" value="InterPro"/>
</dbReference>
<dbReference type="GO" id="GO:0006189">
    <property type="term" value="P:'de novo' IMP biosynthetic process"/>
    <property type="evidence" value="ECO:0007669"/>
    <property type="project" value="TreeGrafter"/>
</dbReference>
<dbReference type="GO" id="GO:0005829">
    <property type="term" value="C:cytosol"/>
    <property type="evidence" value="ECO:0007669"/>
    <property type="project" value="TreeGrafter"/>
</dbReference>
<dbReference type="EMBL" id="LAZR01000085">
    <property type="protein sequence ID" value="KKN93464.1"/>
    <property type="molecule type" value="Genomic_DNA"/>
</dbReference>
<proteinExistence type="predicted"/>
<dbReference type="InterPro" id="IPR002695">
    <property type="entry name" value="PurH-like"/>
</dbReference>
<comment type="caution">
    <text evidence="1">The sequence shown here is derived from an EMBL/GenBank/DDBJ whole genome shotgun (WGS) entry which is preliminary data.</text>
</comment>
<dbReference type="AlphaFoldDB" id="A0A0F9UP77"/>
<dbReference type="GO" id="GO:0003937">
    <property type="term" value="F:IMP cyclohydrolase activity"/>
    <property type="evidence" value="ECO:0007669"/>
    <property type="project" value="InterPro"/>
</dbReference>
<protein>
    <recommendedName>
        <fullName evidence="2">MGS-like domain-containing protein</fullName>
    </recommendedName>
</protein>
<sequence>MSLKNLVAASDGFFPSPDGPEILIKAGVKAIIQPGGSIRNKETINLCNKYKVPMALTNIRCFKH</sequence>
<dbReference type="InterPro" id="IPR024051">
    <property type="entry name" value="AICAR_Tfase_dup_dom_sf"/>
</dbReference>
<accession>A0A0F9UP77</accession>
<name>A0A0F9UP77_9ZZZZ</name>
<dbReference type="Gene3D" id="3.40.140.20">
    <property type="match status" value="1"/>
</dbReference>
<evidence type="ECO:0008006" key="2">
    <source>
        <dbReference type="Google" id="ProtNLM"/>
    </source>
</evidence>
<gene>
    <name evidence="1" type="ORF">LCGC14_0196520</name>
</gene>
<dbReference type="InterPro" id="IPR016193">
    <property type="entry name" value="Cytidine_deaminase-like"/>
</dbReference>
<reference evidence="1" key="1">
    <citation type="journal article" date="2015" name="Nature">
        <title>Complex archaea that bridge the gap between prokaryotes and eukaryotes.</title>
        <authorList>
            <person name="Spang A."/>
            <person name="Saw J.H."/>
            <person name="Jorgensen S.L."/>
            <person name="Zaremba-Niedzwiedzka K."/>
            <person name="Martijn J."/>
            <person name="Lind A.E."/>
            <person name="van Eijk R."/>
            <person name="Schleper C."/>
            <person name="Guy L."/>
            <person name="Ettema T.J."/>
        </authorList>
    </citation>
    <scope>NUCLEOTIDE SEQUENCE</scope>
</reference>
<dbReference type="PANTHER" id="PTHR11692:SF0">
    <property type="entry name" value="BIFUNCTIONAL PURINE BIOSYNTHESIS PROTEIN ATIC"/>
    <property type="match status" value="1"/>
</dbReference>
<dbReference type="PANTHER" id="PTHR11692">
    <property type="entry name" value="BIFUNCTIONAL PURINE BIOSYNTHESIS PROTEIN PURH"/>
    <property type="match status" value="1"/>
</dbReference>
<evidence type="ECO:0000313" key="1">
    <source>
        <dbReference type="EMBL" id="KKN93464.1"/>
    </source>
</evidence>
<organism evidence="1">
    <name type="scientific">marine sediment metagenome</name>
    <dbReference type="NCBI Taxonomy" id="412755"/>
    <lineage>
        <taxon>unclassified sequences</taxon>
        <taxon>metagenomes</taxon>
        <taxon>ecological metagenomes</taxon>
    </lineage>
</organism>
<dbReference type="SUPFAM" id="SSF53927">
    <property type="entry name" value="Cytidine deaminase-like"/>
    <property type="match status" value="1"/>
</dbReference>